<dbReference type="Pfam" id="PF13788">
    <property type="entry name" value="DUF4180"/>
    <property type="match status" value="1"/>
</dbReference>
<evidence type="ECO:0000313" key="2">
    <source>
        <dbReference type="EMBL" id="QTX05954.1"/>
    </source>
</evidence>
<proteinExistence type="predicted"/>
<dbReference type="KEGG" id="aarc:G127AT_07140"/>
<dbReference type="AlphaFoldDB" id="A0A975FQ54"/>
<dbReference type="Proteomes" id="UP000671914">
    <property type="component" value="Chromosome"/>
</dbReference>
<dbReference type="InterPro" id="IPR025438">
    <property type="entry name" value="DUF4180"/>
</dbReference>
<gene>
    <name evidence="2" type="ORF">G127AT_07140</name>
</gene>
<sequence>MNVTTRHGATVLTLAADGPAIDSAGQANDLIGDAWSATADTVVVPASRLGTAFFDLSTRVAGEITQKLVNYRIRFVVLGDVTAERARSDAFDAYVWESNRGTQIWFLPDTAALDARLAAAAR</sequence>
<dbReference type="EMBL" id="CP071696">
    <property type="protein sequence ID" value="QTX05954.1"/>
    <property type="molecule type" value="Genomic_DNA"/>
</dbReference>
<evidence type="ECO:0000313" key="3">
    <source>
        <dbReference type="Proteomes" id="UP000671914"/>
    </source>
</evidence>
<organism evidence="2 3">
    <name type="scientific">Agromyces archimandritae</name>
    <dbReference type="NCBI Taxonomy" id="2781962"/>
    <lineage>
        <taxon>Bacteria</taxon>
        <taxon>Bacillati</taxon>
        <taxon>Actinomycetota</taxon>
        <taxon>Actinomycetes</taxon>
        <taxon>Micrococcales</taxon>
        <taxon>Microbacteriaceae</taxon>
        <taxon>Agromyces</taxon>
    </lineage>
</organism>
<keyword evidence="3" id="KW-1185">Reference proteome</keyword>
<protein>
    <submittedName>
        <fullName evidence="2">DUF4180 domain-containing protein</fullName>
    </submittedName>
</protein>
<accession>A0A975FQ54</accession>
<reference evidence="2" key="1">
    <citation type="submission" date="2021-03" db="EMBL/GenBank/DDBJ databases">
        <title>Agromyces archimandritus sp. nov., isolated from the cockroach Archimandrita tessellata.</title>
        <authorList>
            <person name="Guzman J."/>
            <person name="Ortuzar M."/>
            <person name="Poehlein A."/>
            <person name="Daniel R."/>
            <person name="Trujillo M."/>
            <person name="Vilcinskas A."/>
        </authorList>
    </citation>
    <scope>NUCLEOTIDE SEQUENCE</scope>
    <source>
        <strain evidence="2">G127AT</strain>
    </source>
</reference>
<name>A0A975FQ54_9MICO</name>
<dbReference type="RefSeq" id="WP_210901428.1">
    <property type="nucleotide sequence ID" value="NZ_CP071696.1"/>
</dbReference>
<evidence type="ECO:0000259" key="1">
    <source>
        <dbReference type="Pfam" id="PF13788"/>
    </source>
</evidence>
<feature type="domain" description="DUF4180" evidence="1">
    <location>
        <begin position="7"/>
        <end position="117"/>
    </location>
</feature>